<proteinExistence type="predicted"/>
<dbReference type="AlphaFoldDB" id="A0A183NYI3"/>
<gene>
    <name evidence="1" type="ORF">SMTD_LOCUS7169</name>
</gene>
<reference evidence="1 2" key="1">
    <citation type="submission" date="2018-11" db="EMBL/GenBank/DDBJ databases">
        <authorList>
            <consortium name="Pathogen Informatics"/>
        </authorList>
    </citation>
    <scope>NUCLEOTIDE SEQUENCE [LARGE SCALE GENOMIC DNA]</scope>
    <source>
        <strain>Denwood</strain>
        <strain evidence="2">Zambia</strain>
    </source>
</reference>
<evidence type="ECO:0000313" key="1">
    <source>
        <dbReference type="EMBL" id="VDP37891.1"/>
    </source>
</evidence>
<evidence type="ECO:0000313" key="2">
    <source>
        <dbReference type="Proteomes" id="UP000269396"/>
    </source>
</evidence>
<protein>
    <submittedName>
        <fullName evidence="1">Uncharacterized protein</fullName>
    </submittedName>
</protein>
<sequence length="52" mass="6242">MSIVWQILILKKCQFGLHSYYMKYLHSYVIPCVFLNITNKSMTKTFLLIQLK</sequence>
<accession>A0A183NYI3</accession>
<name>A0A183NYI3_9TREM</name>
<organism evidence="1 2">
    <name type="scientific">Schistosoma mattheei</name>
    <dbReference type="NCBI Taxonomy" id="31246"/>
    <lineage>
        <taxon>Eukaryota</taxon>
        <taxon>Metazoa</taxon>
        <taxon>Spiralia</taxon>
        <taxon>Lophotrochozoa</taxon>
        <taxon>Platyhelminthes</taxon>
        <taxon>Trematoda</taxon>
        <taxon>Digenea</taxon>
        <taxon>Strigeidida</taxon>
        <taxon>Schistosomatoidea</taxon>
        <taxon>Schistosomatidae</taxon>
        <taxon>Schistosoma</taxon>
    </lineage>
</organism>
<keyword evidence="2" id="KW-1185">Reference proteome</keyword>
<dbReference type="Proteomes" id="UP000269396">
    <property type="component" value="Unassembled WGS sequence"/>
</dbReference>
<dbReference type="EMBL" id="UZAL01028032">
    <property type="protein sequence ID" value="VDP37891.1"/>
    <property type="molecule type" value="Genomic_DNA"/>
</dbReference>